<accession>A0AAV4Q327</accession>
<organism evidence="1 2">
    <name type="scientific">Caerostris darwini</name>
    <dbReference type="NCBI Taxonomy" id="1538125"/>
    <lineage>
        <taxon>Eukaryota</taxon>
        <taxon>Metazoa</taxon>
        <taxon>Ecdysozoa</taxon>
        <taxon>Arthropoda</taxon>
        <taxon>Chelicerata</taxon>
        <taxon>Arachnida</taxon>
        <taxon>Araneae</taxon>
        <taxon>Araneomorphae</taxon>
        <taxon>Entelegynae</taxon>
        <taxon>Araneoidea</taxon>
        <taxon>Araneidae</taxon>
        <taxon>Caerostris</taxon>
    </lineage>
</organism>
<sequence length="99" mass="10942">MSLDHLIVSETQSSLKRDIEGNFLTNESFSGSYAPIMKGTAIVEPYDCFISSTRCSRFLSLESSKLEGLFTNGMVTSTIKTSLICLNTRSDRLPLDPNL</sequence>
<gene>
    <name evidence="1" type="ORF">CDAR_125281</name>
</gene>
<dbReference type="Proteomes" id="UP001054837">
    <property type="component" value="Unassembled WGS sequence"/>
</dbReference>
<comment type="caution">
    <text evidence="1">The sequence shown here is derived from an EMBL/GenBank/DDBJ whole genome shotgun (WGS) entry which is preliminary data.</text>
</comment>
<evidence type="ECO:0000313" key="1">
    <source>
        <dbReference type="EMBL" id="GIY03840.1"/>
    </source>
</evidence>
<keyword evidence="2" id="KW-1185">Reference proteome</keyword>
<dbReference type="AlphaFoldDB" id="A0AAV4Q327"/>
<dbReference type="EMBL" id="BPLQ01003853">
    <property type="protein sequence ID" value="GIY03840.1"/>
    <property type="molecule type" value="Genomic_DNA"/>
</dbReference>
<evidence type="ECO:0000313" key="2">
    <source>
        <dbReference type="Proteomes" id="UP001054837"/>
    </source>
</evidence>
<protein>
    <submittedName>
        <fullName evidence="1">Uncharacterized protein</fullName>
    </submittedName>
</protein>
<reference evidence="1 2" key="1">
    <citation type="submission" date="2021-06" db="EMBL/GenBank/DDBJ databases">
        <title>Caerostris darwini draft genome.</title>
        <authorList>
            <person name="Kono N."/>
            <person name="Arakawa K."/>
        </authorList>
    </citation>
    <scope>NUCLEOTIDE SEQUENCE [LARGE SCALE GENOMIC DNA]</scope>
</reference>
<proteinExistence type="predicted"/>
<name>A0AAV4Q327_9ARAC</name>